<gene>
    <name evidence="1" type="ORF">AVDCRST_MAG49-1764</name>
</gene>
<accession>A0A6J4UHN7</accession>
<evidence type="ECO:0000313" key="1">
    <source>
        <dbReference type="EMBL" id="CAA9550592.1"/>
    </source>
</evidence>
<dbReference type="Gene3D" id="3.40.50.1240">
    <property type="entry name" value="Phosphoglycerate mutase-like"/>
    <property type="match status" value="1"/>
</dbReference>
<sequence>MTDRPERRILLVRHATPGVDPARRADEWRLSPVARAEVDRLAERIATYRPTTIVTSPEPKATGTAALLGERLGLRAELVDGLREHDRTGVPFLTEAAWERALVALFTNPDALVLGRETATEARARFGLAVDAALADHAEGDLVVVTHGTVLALFVAQHNGVDPLAFWRRLAMPDLAVLAVSGFALLDGPVGGPIDAPFGAPNPGAVRGAER</sequence>
<proteinExistence type="predicted"/>
<name>A0A6J4UHN7_9BACT</name>
<protein>
    <recommendedName>
        <fullName evidence="2">Phosphoglycerate mutase</fullName>
    </recommendedName>
</protein>
<dbReference type="InterPro" id="IPR013078">
    <property type="entry name" value="His_Pase_superF_clade-1"/>
</dbReference>
<dbReference type="InterPro" id="IPR029033">
    <property type="entry name" value="His_PPase_superfam"/>
</dbReference>
<evidence type="ECO:0008006" key="2">
    <source>
        <dbReference type="Google" id="ProtNLM"/>
    </source>
</evidence>
<reference evidence="1" key="1">
    <citation type="submission" date="2020-02" db="EMBL/GenBank/DDBJ databases">
        <authorList>
            <person name="Meier V. D."/>
        </authorList>
    </citation>
    <scope>NUCLEOTIDE SEQUENCE</scope>
    <source>
        <strain evidence="1">AVDCRST_MAG49</strain>
    </source>
</reference>
<dbReference type="AlphaFoldDB" id="A0A6J4UHN7"/>
<dbReference type="EMBL" id="CADCWG010000110">
    <property type="protein sequence ID" value="CAA9550592.1"/>
    <property type="molecule type" value="Genomic_DNA"/>
</dbReference>
<organism evidence="1">
    <name type="scientific">uncultured Thermomicrobiales bacterium</name>
    <dbReference type="NCBI Taxonomy" id="1645740"/>
    <lineage>
        <taxon>Bacteria</taxon>
        <taxon>Pseudomonadati</taxon>
        <taxon>Thermomicrobiota</taxon>
        <taxon>Thermomicrobia</taxon>
        <taxon>Thermomicrobiales</taxon>
        <taxon>environmental samples</taxon>
    </lineage>
</organism>
<dbReference type="SUPFAM" id="SSF53254">
    <property type="entry name" value="Phosphoglycerate mutase-like"/>
    <property type="match status" value="1"/>
</dbReference>
<dbReference type="Pfam" id="PF00300">
    <property type="entry name" value="His_Phos_1"/>
    <property type="match status" value="1"/>
</dbReference>